<dbReference type="Proteomes" id="UP001142055">
    <property type="component" value="Chromosome 2"/>
</dbReference>
<protein>
    <submittedName>
        <fullName evidence="2">Uncharacterized protein</fullName>
    </submittedName>
</protein>
<comment type="caution">
    <text evidence="2">The sequence shown here is derived from an EMBL/GenBank/DDBJ whole genome shotgun (WGS) entry which is preliminary data.</text>
</comment>
<dbReference type="EMBL" id="JAPWDV010000002">
    <property type="protein sequence ID" value="KAJ6220541.1"/>
    <property type="molecule type" value="Genomic_DNA"/>
</dbReference>
<evidence type="ECO:0000256" key="1">
    <source>
        <dbReference type="SAM" id="MobiDB-lite"/>
    </source>
</evidence>
<evidence type="ECO:0000313" key="2">
    <source>
        <dbReference type="EMBL" id="KAJ6220541.1"/>
    </source>
</evidence>
<organism evidence="2 3">
    <name type="scientific">Blomia tropicalis</name>
    <name type="common">Mite</name>
    <dbReference type="NCBI Taxonomy" id="40697"/>
    <lineage>
        <taxon>Eukaryota</taxon>
        <taxon>Metazoa</taxon>
        <taxon>Ecdysozoa</taxon>
        <taxon>Arthropoda</taxon>
        <taxon>Chelicerata</taxon>
        <taxon>Arachnida</taxon>
        <taxon>Acari</taxon>
        <taxon>Acariformes</taxon>
        <taxon>Sarcoptiformes</taxon>
        <taxon>Astigmata</taxon>
        <taxon>Glycyphagoidea</taxon>
        <taxon>Echimyopodidae</taxon>
        <taxon>Blomia</taxon>
    </lineage>
</organism>
<feature type="region of interest" description="Disordered" evidence="1">
    <location>
        <begin position="1"/>
        <end position="50"/>
    </location>
</feature>
<keyword evidence="3" id="KW-1185">Reference proteome</keyword>
<gene>
    <name evidence="2" type="ORF">RDWZM_006353</name>
</gene>
<proteinExistence type="predicted"/>
<accession>A0A9Q0RP93</accession>
<evidence type="ECO:0000313" key="3">
    <source>
        <dbReference type="Proteomes" id="UP001142055"/>
    </source>
</evidence>
<sequence>MFNQKKPRIKEARRVQPNSGTSSELLDIDSGINRPHKMSNGNRTTMSNNREPLVIGSNSIVREQNSTGLAMDDAEFICEMMDVVEDDNFITGDGPRTSMSNYRTSNYDIEDMLLFRDNGVKRREKNVDKIMHSDFFNDFEDLLDLDDFN</sequence>
<name>A0A9Q0RP93_BLOTA</name>
<dbReference type="AlphaFoldDB" id="A0A9Q0RP93"/>
<feature type="compositionally biased region" description="Polar residues" evidence="1">
    <location>
        <begin position="39"/>
        <end position="50"/>
    </location>
</feature>
<reference evidence="2" key="1">
    <citation type="submission" date="2022-12" db="EMBL/GenBank/DDBJ databases">
        <title>Genome assemblies of Blomia tropicalis.</title>
        <authorList>
            <person name="Cui Y."/>
        </authorList>
    </citation>
    <scope>NUCLEOTIDE SEQUENCE</scope>
    <source>
        <tissue evidence="2">Adult mites</tissue>
    </source>
</reference>